<evidence type="ECO:0000256" key="2">
    <source>
        <dbReference type="SAM" id="MobiDB-lite"/>
    </source>
</evidence>
<dbReference type="PANTHER" id="PTHR22826">
    <property type="entry name" value="RHO GUANINE EXCHANGE FACTOR-RELATED"/>
    <property type="match status" value="1"/>
</dbReference>
<feature type="domain" description="CRAL-TRIO" evidence="3">
    <location>
        <begin position="190"/>
        <end position="309"/>
    </location>
</feature>
<dbReference type="PANTHER" id="PTHR22826:SF106">
    <property type="entry name" value="TRIO, ISOFORM A"/>
    <property type="match status" value="1"/>
</dbReference>
<gene>
    <name evidence="4" type="ORF">PXEA_LOCUS24726</name>
</gene>
<keyword evidence="1" id="KW-0344">Guanine-nucleotide releasing factor</keyword>
<dbReference type="CDD" id="cd00170">
    <property type="entry name" value="SEC14"/>
    <property type="match status" value="1"/>
</dbReference>
<evidence type="ECO:0000313" key="5">
    <source>
        <dbReference type="Proteomes" id="UP000784294"/>
    </source>
</evidence>
<sequence length="312" mass="35309">MQNQLDPGFNLIHSKGAHQCQPRLGPHLPTHCQHLSLNQLPQSHGHNLSDRQQHHHHAIPHHLQYMHNHQGQHFHQQQHLFRHIHHANLPSQPPKTMESSGEMHYGTSQPMVTQLHEFHSRQAPSPCSTLSNTTGYASHGSSTSASVSTRAAVSASQSRVSCPKTLQAVHLQDLLRGKIALLPGGRTRKGGPILCFPANSRADQLQIEDLYRLVRYLTYLPEENVKKLGFAVIIDMRKDTTWHSVKPILKVLEDCLGNNVAMMYIIKPDKKLEKHKTQMKIGKFSFDIHLVSVEALFRDIDPSQLTQDLEVR</sequence>
<organism evidence="4 5">
    <name type="scientific">Protopolystoma xenopodis</name>
    <dbReference type="NCBI Taxonomy" id="117903"/>
    <lineage>
        <taxon>Eukaryota</taxon>
        <taxon>Metazoa</taxon>
        <taxon>Spiralia</taxon>
        <taxon>Lophotrochozoa</taxon>
        <taxon>Platyhelminthes</taxon>
        <taxon>Monogenea</taxon>
        <taxon>Polyopisthocotylea</taxon>
        <taxon>Polystomatidea</taxon>
        <taxon>Polystomatidae</taxon>
        <taxon>Protopolystoma</taxon>
    </lineage>
</organism>
<name>A0A448X941_9PLAT</name>
<reference evidence="4" key="1">
    <citation type="submission" date="2018-11" db="EMBL/GenBank/DDBJ databases">
        <authorList>
            <consortium name="Pathogen Informatics"/>
        </authorList>
    </citation>
    <scope>NUCLEOTIDE SEQUENCE</scope>
</reference>
<dbReference type="InterPro" id="IPR001251">
    <property type="entry name" value="CRAL-TRIO_dom"/>
</dbReference>
<keyword evidence="5" id="KW-1185">Reference proteome</keyword>
<dbReference type="Proteomes" id="UP000784294">
    <property type="component" value="Unassembled WGS sequence"/>
</dbReference>
<dbReference type="EMBL" id="CAAALY010120684">
    <property type="protein sequence ID" value="VEL31286.1"/>
    <property type="molecule type" value="Genomic_DNA"/>
</dbReference>
<dbReference type="Pfam" id="PF13716">
    <property type="entry name" value="CRAL_TRIO_2"/>
    <property type="match status" value="1"/>
</dbReference>
<dbReference type="OrthoDB" id="10256089at2759"/>
<protein>
    <recommendedName>
        <fullName evidence="3">CRAL-TRIO domain-containing protein</fullName>
    </recommendedName>
</protein>
<dbReference type="InterPro" id="IPR051336">
    <property type="entry name" value="RhoGEF_Guanine_NuclExch_SF"/>
</dbReference>
<feature type="region of interest" description="Disordered" evidence="2">
    <location>
        <begin position="122"/>
        <end position="145"/>
    </location>
</feature>
<dbReference type="GO" id="GO:0005737">
    <property type="term" value="C:cytoplasm"/>
    <property type="evidence" value="ECO:0007669"/>
    <property type="project" value="TreeGrafter"/>
</dbReference>
<accession>A0A448X941</accession>
<proteinExistence type="predicted"/>
<dbReference type="GO" id="GO:0005085">
    <property type="term" value="F:guanyl-nucleotide exchange factor activity"/>
    <property type="evidence" value="ECO:0007669"/>
    <property type="project" value="UniProtKB-KW"/>
</dbReference>
<dbReference type="AlphaFoldDB" id="A0A448X941"/>
<evidence type="ECO:0000256" key="1">
    <source>
        <dbReference type="ARBA" id="ARBA00022658"/>
    </source>
</evidence>
<dbReference type="GO" id="GO:0019898">
    <property type="term" value="C:extrinsic component of membrane"/>
    <property type="evidence" value="ECO:0007669"/>
    <property type="project" value="TreeGrafter"/>
</dbReference>
<feature type="compositionally biased region" description="Polar residues" evidence="2">
    <location>
        <begin position="122"/>
        <end position="140"/>
    </location>
</feature>
<dbReference type="GO" id="GO:0007411">
    <property type="term" value="P:axon guidance"/>
    <property type="evidence" value="ECO:0007669"/>
    <property type="project" value="TreeGrafter"/>
</dbReference>
<evidence type="ECO:0000259" key="3">
    <source>
        <dbReference type="Pfam" id="PF13716"/>
    </source>
</evidence>
<evidence type="ECO:0000313" key="4">
    <source>
        <dbReference type="EMBL" id="VEL31286.1"/>
    </source>
</evidence>
<comment type="caution">
    <text evidence="4">The sequence shown here is derived from an EMBL/GenBank/DDBJ whole genome shotgun (WGS) entry which is preliminary data.</text>
</comment>